<keyword evidence="3" id="KW-1185">Reference proteome</keyword>
<dbReference type="GO" id="GO:0016757">
    <property type="term" value="F:glycosyltransferase activity"/>
    <property type="evidence" value="ECO:0007669"/>
    <property type="project" value="UniProtKB-ARBA"/>
</dbReference>
<protein>
    <submittedName>
        <fullName evidence="2">Glycosyltransferase</fullName>
    </submittedName>
</protein>
<reference evidence="2 3" key="1">
    <citation type="submission" date="2019-03" db="EMBL/GenBank/DDBJ databases">
        <title>Draft Genome Sequence of Massilia arenosa sp. nov., a Novel Massilia Species Isolated from a Sandy-loam Maize Soil.</title>
        <authorList>
            <person name="Raths R."/>
            <person name="Peta V."/>
            <person name="Bucking H."/>
        </authorList>
    </citation>
    <scope>NUCLEOTIDE SEQUENCE [LARGE SCALE GENOMIC DNA]</scope>
    <source>
        <strain evidence="2 3">MC02</strain>
    </source>
</reference>
<dbReference type="SUPFAM" id="SSF53756">
    <property type="entry name" value="UDP-Glycosyltransferase/glycogen phosphorylase"/>
    <property type="match status" value="1"/>
</dbReference>
<dbReference type="EMBL" id="SPVF01000033">
    <property type="protein sequence ID" value="TFW28643.1"/>
    <property type="molecule type" value="Genomic_DNA"/>
</dbReference>
<dbReference type="OrthoDB" id="9794575at2"/>
<keyword evidence="2" id="KW-0808">Transferase</keyword>
<proteinExistence type="predicted"/>
<feature type="domain" description="Glycosyltransferase subfamily 4-like N-terminal" evidence="1">
    <location>
        <begin position="74"/>
        <end position="200"/>
    </location>
</feature>
<gene>
    <name evidence="2" type="ORF">E4L96_02210</name>
</gene>
<sequence length="421" mass="46215">MIAYHFPPLRGSSGIQRTLKFAQYLPQAGWLPLVLSAHPRAYQQTGDDQLKDIPAEVEVKRAFALDSARHLAIGGRYPRFFALPDRWVSWWLGGVPAGLSLLKRRRAQAIFSTYPIATAHLIGLTLHKLTGLPWIADMRDPMTEPHYPPNPVVRKWVGWVERKTVQHATRIVCTTPGTIEKYRKRYPDLPADRFVLIENGFDEENFTEAEAQGVAAPAPGPLHLIHSGIVYPSERDPTVLFEALGELLARGAIGPDTLRITLRATAHDELVNSLIEKYGIGSIVQVAPHVAYRTALAEMLGAGGLLVLQASNCNQQIPAKLYEYLRARRPILALTDPIGDTAATLRAAGVDTIAPLDNKEAIMEMILNFMRLVAEGRAPLPTPSVVAANSRRARSLQLAALLDEVTASPAAAMARAQEAVR</sequence>
<dbReference type="Proteomes" id="UP000298438">
    <property type="component" value="Unassembled WGS sequence"/>
</dbReference>
<name>A0A4Y9SVG1_9BURK</name>
<dbReference type="InterPro" id="IPR028098">
    <property type="entry name" value="Glyco_trans_4-like_N"/>
</dbReference>
<dbReference type="AlphaFoldDB" id="A0A4Y9SVG1"/>
<evidence type="ECO:0000313" key="3">
    <source>
        <dbReference type="Proteomes" id="UP000298438"/>
    </source>
</evidence>
<accession>A0A4Y9SVG1</accession>
<dbReference type="Gene3D" id="3.40.50.2000">
    <property type="entry name" value="Glycogen Phosphorylase B"/>
    <property type="match status" value="1"/>
</dbReference>
<comment type="caution">
    <text evidence="2">The sequence shown here is derived from an EMBL/GenBank/DDBJ whole genome shotgun (WGS) entry which is preliminary data.</text>
</comment>
<evidence type="ECO:0000259" key="1">
    <source>
        <dbReference type="Pfam" id="PF13579"/>
    </source>
</evidence>
<organism evidence="2 3">
    <name type="scientific">Zemynaea arenosa</name>
    <dbReference type="NCBI Taxonomy" id="2561931"/>
    <lineage>
        <taxon>Bacteria</taxon>
        <taxon>Pseudomonadati</taxon>
        <taxon>Pseudomonadota</taxon>
        <taxon>Betaproteobacteria</taxon>
        <taxon>Burkholderiales</taxon>
        <taxon>Oxalobacteraceae</taxon>
        <taxon>Telluria group</taxon>
        <taxon>Zemynaea</taxon>
    </lineage>
</organism>
<dbReference type="Pfam" id="PF13579">
    <property type="entry name" value="Glyco_trans_4_4"/>
    <property type="match status" value="1"/>
</dbReference>
<evidence type="ECO:0000313" key="2">
    <source>
        <dbReference type="EMBL" id="TFW28643.1"/>
    </source>
</evidence>